<evidence type="ECO:0000313" key="3">
    <source>
        <dbReference type="Proteomes" id="UP001497457"/>
    </source>
</evidence>
<dbReference type="Pfam" id="PF20241">
    <property type="entry name" value="DUF6598"/>
    <property type="match status" value="1"/>
</dbReference>
<organism evidence="2 3">
    <name type="scientific">Urochloa decumbens</name>
    <dbReference type="NCBI Taxonomy" id="240449"/>
    <lineage>
        <taxon>Eukaryota</taxon>
        <taxon>Viridiplantae</taxon>
        <taxon>Streptophyta</taxon>
        <taxon>Embryophyta</taxon>
        <taxon>Tracheophyta</taxon>
        <taxon>Spermatophyta</taxon>
        <taxon>Magnoliopsida</taxon>
        <taxon>Liliopsida</taxon>
        <taxon>Poales</taxon>
        <taxon>Poaceae</taxon>
        <taxon>PACMAD clade</taxon>
        <taxon>Panicoideae</taxon>
        <taxon>Panicodae</taxon>
        <taxon>Paniceae</taxon>
        <taxon>Melinidinae</taxon>
        <taxon>Urochloa</taxon>
    </lineage>
</organism>
<dbReference type="AlphaFoldDB" id="A0ABC8Z273"/>
<reference evidence="2 3" key="2">
    <citation type="submission" date="2024-10" db="EMBL/GenBank/DDBJ databases">
        <authorList>
            <person name="Ryan C."/>
        </authorList>
    </citation>
    <scope>NUCLEOTIDE SEQUENCE [LARGE SCALE GENOMIC DNA]</scope>
</reference>
<feature type="domain" description="DUF6598" evidence="1">
    <location>
        <begin position="2"/>
        <end position="219"/>
    </location>
</feature>
<evidence type="ECO:0000259" key="1">
    <source>
        <dbReference type="Pfam" id="PF20241"/>
    </source>
</evidence>
<gene>
    <name evidence="2" type="ORF">URODEC1_LOCUS39543</name>
</gene>
<sequence>MGYPINVYGTVLARDQYDYRCIHLFKRGRDNPQLIRSKKDMLTLTGPFRALAVTDSMFFEVHLKIKSDDAEADQDFSKALLEHSASHHTRQPMAVQLKSCLSTVVMVYSPVAFAVEASLEVKILRGASYFNGKVTAWTTGNKNKITLYDSKVASTQTKLGTGGFVALTRPIVAVPLDEGLVLKVSHKAECFELVLQHDVGHDVEQCTLTLGSYELLVKVVWTAVDRQRRPKMWEHIGDLDVLW</sequence>
<dbReference type="InterPro" id="IPR046533">
    <property type="entry name" value="DUF6598"/>
</dbReference>
<accession>A0ABC8Z273</accession>
<name>A0ABC8Z273_9POAL</name>
<keyword evidence="3" id="KW-1185">Reference proteome</keyword>
<dbReference type="PANTHER" id="PTHR33065:SF186">
    <property type="entry name" value="OS08G0134900 PROTEIN"/>
    <property type="match status" value="1"/>
</dbReference>
<reference evidence="3" key="1">
    <citation type="submission" date="2024-06" db="EMBL/GenBank/DDBJ databases">
        <authorList>
            <person name="Ryan C."/>
        </authorList>
    </citation>
    <scope>NUCLEOTIDE SEQUENCE [LARGE SCALE GENOMIC DNA]</scope>
</reference>
<evidence type="ECO:0000313" key="2">
    <source>
        <dbReference type="EMBL" id="CAL4952481.1"/>
    </source>
</evidence>
<proteinExistence type="predicted"/>
<protein>
    <recommendedName>
        <fullName evidence="1">DUF6598 domain-containing protein</fullName>
    </recommendedName>
</protein>
<dbReference type="PANTHER" id="PTHR33065">
    <property type="entry name" value="OS07G0486400 PROTEIN"/>
    <property type="match status" value="1"/>
</dbReference>
<dbReference type="EMBL" id="OZ075127">
    <property type="protein sequence ID" value="CAL4952481.1"/>
    <property type="molecule type" value="Genomic_DNA"/>
</dbReference>
<dbReference type="Proteomes" id="UP001497457">
    <property type="component" value="Chromosome 17b"/>
</dbReference>